<evidence type="ECO:0000313" key="1">
    <source>
        <dbReference type="EMBL" id="GIP55361.1"/>
    </source>
</evidence>
<dbReference type="Proteomes" id="UP000679992">
    <property type="component" value="Unassembled WGS sequence"/>
</dbReference>
<evidence type="ECO:0000313" key="2">
    <source>
        <dbReference type="Proteomes" id="UP000679992"/>
    </source>
</evidence>
<organism evidence="1 2">
    <name type="scientific">Paenibacillus vini</name>
    <dbReference type="NCBI Taxonomy" id="1476024"/>
    <lineage>
        <taxon>Bacteria</taxon>
        <taxon>Bacillati</taxon>
        <taxon>Bacillota</taxon>
        <taxon>Bacilli</taxon>
        <taxon>Bacillales</taxon>
        <taxon>Paenibacillaceae</taxon>
        <taxon>Paenibacillus</taxon>
    </lineage>
</organism>
<accession>A0ABQ4MHA7</accession>
<evidence type="ECO:0008006" key="3">
    <source>
        <dbReference type="Google" id="ProtNLM"/>
    </source>
</evidence>
<keyword evidence="2" id="KW-1185">Reference proteome</keyword>
<gene>
    <name evidence="1" type="ORF">J42TS3_43960</name>
</gene>
<sequence>MKLAESFAMVALNAQRSLELTMAKKVALRCMAAAVILELHLEGGLQNQVAQMRLKQDTTGGSPEGTYRRTVLVPLAGGKRDLNQELPWWLHKVSRLSAGKLVRFERSMAASLEKRGLLEEIPHLLGCDLYFHSAGVSINEYRSHVEEYARITEFLRADVLEDGTMTDQSVCMLWLLRESGCMHDLFSRNELDQVTRKMVSLMQSRPLAKTLYPLRIRRGFEIAVKQLLQFKKRAVSTQAGSGVNFLFPILERSQAIFIDTEAMLPGPEARLRDVLTRLESKGHRVKVLSRGQVPNLKIDNLVYEAIPHAVYGRVPIHGVRLLPKHLA</sequence>
<name>A0ABQ4MHA7_9BACL</name>
<dbReference type="EMBL" id="BOSL01000018">
    <property type="protein sequence ID" value="GIP55361.1"/>
    <property type="molecule type" value="Genomic_DNA"/>
</dbReference>
<proteinExistence type="predicted"/>
<protein>
    <recommendedName>
        <fullName evidence="3">Nucleotidyltransferase</fullName>
    </recommendedName>
</protein>
<dbReference type="RefSeq" id="WP_213656340.1">
    <property type="nucleotide sequence ID" value="NZ_BOSL01000018.1"/>
</dbReference>
<reference evidence="1 2" key="1">
    <citation type="submission" date="2021-03" db="EMBL/GenBank/DDBJ databases">
        <title>Antimicrobial resistance genes in bacteria isolated from Japanese honey, and their potential for conferring macrolide and lincosamide resistance in the American foulbrood pathogen Paenibacillus larvae.</title>
        <authorList>
            <person name="Okamoto M."/>
            <person name="Kumagai M."/>
            <person name="Kanamori H."/>
            <person name="Takamatsu D."/>
        </authorList>
    </citation>
    <scope>NUCLEOTIDE SEQUENCE [LARGE SCALE GENOMIC DNA]</scope>
    <source>
        <strain evidence="1 2">J42TS3</strain>
    </source>
</reference>
<comment type="caution">
    <text evidence="1">The sequence shown here is derived from an EMBL/GenBank/DDBJ whole genome shotgun (WGS) entry which is preliminary data.</text>
</comment>